<evidence type="ECO:0000313" key="2">
    <source>
        <dbReference type="Proteomes" id="UP001185069"/>
    </source>
</evidence>
<protein>
    <submittedName>
        <fullName evidence="1">Uncharacterized protein</fullName>
    </submittedName>
</protein>
<name>A0ABU1JEQ3_9MICC</name>
<sequence length="160" mass="18012">MARRLDQIGQLSFDIDALIHAAEVEAAPRWQGAPLHFTIGYFAPAALDEAFEQWCFLNGHFDSIAQSHMWHRYRALNEHVDLGEHSIDTFTADLRCNDHAHRDSAEDCSCVGDMVHLAICEPCGWHLFTGDEPSHVAVNATVRACNRYLFGSFGVEVFRP</sequence>
<comment type="caution">
    <text evidence="1">The sequence shown here is derived from an EMBL/GenBank/DDBJ whole genome shotgun (WGS) entry which is preliminary data.</text>
</comment>
<organism evidence="1 2">
    <name type="scientific">Arthrobacter russicus</name>
    <dbReference type="NCBI Taxonomy" id="172040"/>
    <lineage>
        <taxon>Bacteria</taxon>
        <taxon>Bacillati</taxon>
        <taxon>Actinomycetota</taxon>
        <taxon>Actinomycetes</taxon>
        <taxon>Micrococcales</taxon>
        <taxon>Micrococcaceae</taxon>
        <taxon>Arthrobacter</taxon>
    </lineage>
</organism>
<evidence type="ECO:0000313" key="1">
    <source>
        <dbReference type="EMBL" id="MDR6270927.1"/>
    </source>
</evidence>
<dbReference type="RefSeq" id="WP_309800345.1">
    <property type="nucleotide sequence ID" value="NZ_BAAAHY010000006.1"/>
</dbReference>
<dbReference type="Pfam" id="PF19876">
    <property type="entry name" value="DUF6349"/>
    <property type="match status" value="1"/>
</dbReference>
<accession>A0ABU1JEQ3</accession>
<dbReference type="Proteomes" id="UP001185069">
    <property type="component" value="Unassembled WGS sequence"/>
</dbReference>
<gene>
    <name evidence="1" type="ORF">JOE69_003165</name>
</gene>
<proteinExistence type="predicted"/>
<reference evidence="1 2" key="1">
    <citation type="submission" date="2023-07" db="EMBL/GenBank/DDBJ databases">
        <title>Sequencing the genomes of 1000 actinobacteria strains.</title>
        <authorList>
            <person name="Klenk H.-P."/>
        </authorList>
    </citation>
    <scope>NUCLEOTIDE SEQUENCE [LARGE SCALE GENOMIC DNA]</scope>
    <source>
        <strain evidence="1 2">DSM 14555</strain>
    </source>
</reference>
<dbReference type="InterPro" id="IPR045930">
    <property type="entry name" value="DUF6349"/>
</dbReference>
<keyword evidence="2" id="KW-1185">Reference proteome</keyword>
<dbReference type="EMBL" id="JAVDQF010000001">
    <property type="protein sequence ID" value="MDR6270927.1"/>
    <property type="molecule type" value="Genomic_DNA"/>
</dbReference>